<gene>
    <name evidence="1" type="ORF">AO384_1386</name>
</gene>
<protein>
    <submittedName>
        <fullName evidence="1">Uncharacterized protein</fullName>
    </submittedName>
</protein>
<dbReference type="AlphaFoldDB" id="A0A198UJP2"/>
<accession>A0A198UJP2</accession>
<proteinExistence type="predicted"/>
<dbReference type="Proteomes" id="UP000078228">
    <property type="component" value="Unassembled WGS sequence"/>
</dbReference>
<dbReference type="EMBL" id="LXHC01000023">
    <property type="protein sequence ID" value="OAU95457.1"/>
    <property type="molecule type" value="Genomic_DNA"/>
</dbReference>
<keyword evidence="2" id="KW-1185">Reference proteome</keyword>
<sequence>MSDFYTTTRHKPALKPTRLWRGLIPKKLAPHRVQALGLFLIIT</sequence>
<organism evidence="1 2">
    <name type="scientific">Moraxella catarrhalis</name>
    <name type="common">Branhamella catarrhalis</name>
    <dbReference type="NCBI Taxonomy" id="480"/>
    <lineage>
        <taxon>Bacteria</taxon>
        <taxon>Pseudomonadati</taxon>
        <taxon>Pseudomonadota</taxon>
        <taxon>Gammaproteobacteria</taxon>
        <taxon>Moraxellales</taxon>
        <taxon>Moraxellaceae</taxon>
        <taxon>Moraxella</taxon>
    </lineage>
</organism>
<name>A0A198UJP2_MORCA</name>
<evidence type="ECO:0000313" key="1">
    <source>
        <dbReference type="EMBL" id="OAU95457.1"/>
    </source>
</evidence>
<comment type="caution">
    <text evidence="1">The sequence shown here is derived from an EMBL/GenBank/DDBJ whole genome shotgun (WGS) entry which is preliminary data.</text>
</comment>
<evidence type="ECO:0000313" key="2">
    <source>
        <dbReference type="Proteomes" id="UP000078228"/>
    </source>
</evidence>
<reference evidence="1 2" key="1">
    <citation type="journal article" date="2016" name="Genome Biol. Evol.">
        <title>Comparative Genomic Analyses of the Moraxella catarrhalis Serosensitive and Seroresistant Lineages Demonstrate Their Independent Evolution.</title>
        <authorList>
            <person name="Earl J.P."/>
            <person name="de Vries S.P."/>
            <person name="Ahmed A."/>
            <person name="Powell E."/>
            <person name="Schultz M.P."/>
            <person name="Hermans P.W."/>
            <person name="Hill D.J."/>
            <person name="Zhou Z."/>
            <person name="Constantinidou C.I."/>
            <person name="Hu F.Z."/>
            <person name="Bootsma H.J."/>
            <person name="Ehrlich G.D."/>
        </authorList>
    </citation>
    <scope>NUCLEOTIDE SEQUENCE [LARGE SCALE GENOMIC DNA]</scope>
    <source>
        <strain evidence="1 2">Z7542</strain>
    </source>
</reference>